<dbReference type="RefSeq" id="WP_230066761.1">
    <property type="nucleotide sequence ID" value="NZ_BAABLL010000008.1"/>
</dbReference>
<comment type="caution">
    <text evidence="3">The sequence shown here is derived from an EMBL/GenBank/DDBJ whole genome shotgun (WGS) entry which is preliminary data.</text>
</comment>
<protein>
    <submittedName>
        <fullName evidence="3">META domain-containing protein</fullName>
    </submittedName>
</protein>
<feature type="domain" description="DUF306" evidence="2">
    <location>
        <begin position="44"/>
        <end position="121"/>
    </location>
</feature>
<dbReference type="PROSITE" id="PS51257">
    <property type="entry name" value="PROKAR_LIPOPROTEIN"/>
    <property type="match status" value="1"/>
</dbReference>
<feature type="chain" id="PRO_5047028269" evidence="1">
    <location>
        <begin position="23"/>
        <end position="127"/>
    </location>
</feature>
<evidence type="ECO:0000256" key="1">
    <source>
        <dbReference type="SAM" id="SignalP"/>
    </source>
</evidence>
<name>A0ABV8R513_9MICC</name>
<evidence type="ECO:0000313" key="3">
    <source>
        <dbReference type="EMBL" id="MFC4266399.1"/>
    </source>
</evidence>
<reference evidence="4" key="1">
    <citation type="journal article" date="2019" name="Int. J. Syst. Evol. Microbiol.">
        <title>The Global Catalogue of Microorganisms (GCM) 10K type strain sequencing project: providing services to taxonomists for standard genome sequencing and annotation.</title>
        <authorList>
            <consortium name="The Broad Institute Genomics Platform"/>
            <consortium name="The Broad Institute Genome Sequencing Center for Infectious Disease"/>
            <person name="Wu L."/>
            <person name="Ma J."/>
        </authorList>
    </citation>
    <scope>NUCLEOTIDE SEQUENCE [LARGE SCALE GENOMIC DNA]</scope>
    <source>
        <strain evidence="4">CGMCC 1.10698</strain>
    </source>
</reference>
<evidence type="ECO:0000259" key="2">
    <source>
        <dbReference type="Pfam" id="PF03724"/>
    </source>
</evidence>
<proteinExistence type="predicted"/>
<dbReference type="EMBL" id="JBHSCQ010000020">
    <property type="protein sequence ID" value="MFC4266399.1"/>
    <property type="molecule type" value="Genomic_DNA"/>
</dbReference>
<dbReference type="Proteomes" id="UP001595773">
    <property type="component" value="Unassembled WGS sequence"/>
</dbReference>
<dbReference type="Gene3D" id="2.40.128.270">
    <property type="match status" value="1"/>
</dbReference>
<organism evidence="3 4">
    <name type="scientific">Arthrobacter cryoconiti</name>
    <dbReference type="NCBI Taxonomy" id="748907"/>
    <lineage>
        <taxon>Bacteria</taxon>
        <taxon>Bacillati</taxon>
        <taxon>Actinomycetota</taxon>
        <taxon>Actinomycetes</taxon>
        <taxon>Micrococcales</taxon>
        <taxon>Micrococcaceae</taxon>
        <taxon>Arthrobacter</taxon>
    </lineage>
</organism>
<dbReference type="Pfam" id="PF03724">
    <property type="entry name" value="META"/>
    <property type="match status" value="1"/>
</dbReference>
<dbReference type="InterPro" id="IPR038670">
    <property type="entry name" value="HslJ-like_sf"/>
</dbReference>
<keyword evidence="4" id="KW-1185">Reference proteome</keyword>
<evidence type="ECO:0000313" key="4">
    <source>
        <dbReference type="Proteomes" id="UP001595773"/>
    </source>
</evidence>
<gene>
    <name evidence="3" type="ORF">ACFOW9_12385</name>
</gene>
<sequence length="127" mass="13073">MKRLLGLAFGLALAFTMSACGAATGPVGTWGNGYNTNKQAYLELSLGAEQKGDTAGYITGSDGCNRVVGQWAFQSGELTFPKLGGTSMACDGVDTWLSKATGGSIDGNTLTLTNEQGAKIGTLQRRG</sequence>
<feature type="signal peptide" evidence="1">
    <location>
        <begin position="1"/>
        <end position="22"/>
    </location>
</feature>
<dbReference type="InterPro" id="IPR005184">
    <property type="entry name" value="DUF306_Meta_HslJ"/>
</dbReference>
<accession>A0ABV8R513</accession>
<keyword evidence="1" id="KW-0732">Signal</keyword>